<evidence type="ECO:0000259" key="4">
    <source>
        <dbReference type="Pfam" id="PF00155"/>
    </source>
</evidence>
<comment type="cofactor">
    <cofactor evidence="1">
        <name>pyridoxal 5'-phosphate</name>
        <dbReference type="ChEBI" id="CHEBI:597326"/>
    </cofactor>
</comment>
<dbReference type="PROSITE" id="PS00105">
    <property type="entry name" value="AA_TRANSFER_CLASS_1"/>
    <property type="match status" value="1"/>
</dbReference>
<reference evidence="5 6" key="1">
    <citation type="submission" date="2021-06" db="EMBL/GenBank/DDBJ databases">
        <authorList>
            <person name="Lee D.H."/>
        </authorList>
    </citation>
    <scope>NUCLEOTIDE SEQUENCE [LARGE SCALE GENOMIC DNA]</scope>
    <source>
        <strain evidence="5 6">MMS21-HV4-11</strain>
    </source>
</reference>
<dbReference type="InterPro" id="IPR004838">
    <property type="entry name" value="NHTrfase_class1_PyrdxlP-BS"/>
</dbReference>
<keyword evidence="3 5" id="KW-0456">Lyase</keyword>
<feature type="domain" description="Aminotransferase class I/classII large" evidence="4">
    <location>
        <begin position="56"/>
        <end position="317"/>
    </location>
</feature>
<keyword evidence="6" id="KW-1185">Reference proteome</keyword>
<dbReference type="GO" id="GO:0048472">
    <property type="term" value="F:threonine-phosphate decarboxylase activity"/>
    <property type="evidence" value="ECO:0007669"/>
    <property type="project" value="UniProtKB-EC"/>
</dbReference>
<proteinExistence type="predicted"/>
<dbReference type="RefSeq" id="WP_216956699.1">
    <property type="nucleotide sequence ID" value="NZ_JAHOPB010000001.1"/>
</dbReference>
<protein>
    <submittedName>
        <fullName evidence="5">Threonine-phosphate decarboxylase CobD</fullName>
        <ecNumber evidence="5">4.1.1.81</ecNumber>
    </submittedName>
</protein>
<organism evidence="5 6">
    <name type="scientific">Reyranella humidisoli</name>
    <dbReference type="NCBI Taxonomy" id="2849149"/>
    <lineage>
        <taxon>Bacteria</taxon>
        <taxon>Pseudomonadati</taxon>
        <taxon>Pseudomonadota</taxon>
        <taxon>Alphaproteobacteria</taxon>
        <taxon>Hyphomicrobiales</taxon>
        <taxon>Reyranellaceae</taxon>
        <taxon>Reyranella</taxon>
    </lineage>
</organism>
<comment type="caution">
    <text evidence="5">The sequence shown here is derived from an EMBL/GenBank/DDBJ whole genome shotgun (WGS) entry which is preliminary data.</text>
</comment>
<dbReference type="Pfam" id="PF00155">
    <property type="entry name" value="Aminotran_1_2"/>
    <property type="match status" value="1"/>
</dbReference>
<accession>A0ABS6IH25</accession>
<evidence type="ECO:0000256" key="2">
    <source>
        <dbReference type="ARBA" id="ARBA00022898"/>
    </source>
</evidence>
<sequence>MSALPNMGDPNGTPVVHGGDLSAVRQRFPDAPSPWLDLSTGINPMPYPVPDLPPETWSRLPTREQNDALIAAAARRYGVRDPATIVAAPGTQALIQAIPRLVPRSRVAVVGPTYEEHQVCWRRQGHDVAVVSSLDEAGDAEVVVLVNPDNPTGRLVPVEALPPRPRLLVVDEAFIDLSPSEASLAGRLPPRTVVLRSFGKTYGLAGLRLGFAVANPDLAFSLRDELGPWAVSGPALEIGRTALADNAWLDAASRRLQADRHQLDEILKDAGFTIVGGTSLFCLAEHPEASSMIDRLGRGGLHVRHFPHWPSRMRFGLPGDATAFARLRTALDTR</sequence>
<evidence type="ECO:0000313" key="6">
    <source>
        <dbReference type="Proteomes" id="UP000727907"/>
    </source>
</evidence>
<gene>
    <name evidence="5" type="primary">cobD</name>
    <name evidence="5" type="ORF">KQ910_02115</name>
</gene>
<evidence type="ECO:0000256" key="3">
    <source>
        <dbReference type="ARBA" id="ARBA00023239"/>
    </source>
</evidence>
<dbReference type="PANTHER" id="PTHR42885">
    <property type="entry name" value="HISTIDINOL-PHOSPHATE AMINOTRANSFERASE-RELATED"/>
    <property type="match status" value="1"/>
</dbReference>
<dbReference type="CDD" id="cd00609">
    <property type="entry name" value="AAT_like"/>
    <property type="match status" value="1"/>
</dbReference>
<evidence type="ECO:0000256" key="1">
    <source>
        <dbReference type="ARBA" id="ARBA00001933"/>
    </source>
</evidence>
<dbReference type="PANTHER" id="PTHR42885:SF1">
    <property type="entry name" value="THREONINE-PHOSPHATE DECARBOXYLASE"/>
    <property type="match status" value="1"/>
</dbReference>
<name>A0ABS6IH25_9HYPH</name>
<evidence type="ECO:0000313" key="5">
    <source>
        <dbReference type="EMBL" id="MBU8872535.1"/>
    </source>
</evidence>
<keyword evidence="2" id="KW-0663">Pyridoxal phosphate</keyword>
<dbReference type="EMBL" id="JAHOPB010000001">
    <property type="protein sequence ID" value="MBU8872535.1"/>
    <property type="molecule type" value="Genomic_DNA"/>
</dbReference>
<dbReference type="InterPro" id="IPR004839">
    <property type="entry name" value="Aminotransferase_I/II_large"/>
</dbReference>
<dbReference type="EC" id="4.1.1.81" evidence="5"/>
<dbReference type="InterPro" id="IPR005860">
    <property type="entry name" value="CobD"/>
</dbReference>
<dbReference type="Proteomes" id="UP000727907">
    <property type="component" value="Unassembled WGS sequence"/>
</dbReference>
<dbReference type="NCBIfam" id="TIGR01140">
    <property type="entry name" value="L_thr_O3P_dcar"/>
    <property type="match status" value="1"/>
</dbReference>